<keyword evidence="1" id="KW-0812">Transmembrane</keyword>
<evidence type="ECO:0000256" key="1">
    <source>
        <dbReference type="SAM" id="Phobius"/>
    </source>
</evidence>
<feature type="transmembrane region" description="Helical" evidence="1">
    <location>
        <begin position="63"/>
        <end position="83"/>
    </location>
</feature>
<protein>
    <submittedName>
        <fullName evidence="2">Uncharacterized protein</fullName>
    </submittedName>
</protein>
<proteinExistence type="predicted"/>
<dbReference type="Proteomes" id="UP000828390">
    <property type="component" value="Unassembled WGS sequence"/>
</dbReference>
<keyword evidence="1" id="KW-0472">Membrane</keyword>
<organism evidence="2 3">
    <name type="scientific">Dreissena polymorpha</name>
    <name type="common">Zebra mussel</name>
    <name type="synonym">Mytilus polymorpha</name>
    <dbReference type="NCBI Taxonomy" id="45954"/>
    <lineage>
        <taxon>Eukaryota</taxon>
        <taxon>Metazoa</taxon>
        <taxon>Spiralia</taxon>
        <taxon>Lophotrochozoa</taxon>
        <taxon>Mollusca</taxon>
        <taxon>Bivalvia</taxon>
        <taxon>Autobranchia</taxon>
        <taxon>Heteroconchia</taxon>
        <taxon>Euheterodonta</taxon>
        <taxon>Imparidentia</taxon>
        <taxon>Neoheterodontei</taxon>
        <taxon>Myida</taxon>
        <taxon>Dreissenoidea</taxon>
        <taxon>Dreissenidae</taxon>
        <taxon>Dreissena</taxon>
    </lineage>
</organism>
<sequence length="171" mass="18773">MNPKRARLQILQLGLAIGNIAFCALTIVYEWKVTDIGHNGASDSNKVEPCEASPKDCEAKNKIFDYIVGGIASAVLGFMSPWLKCAQKHLVKTCGVEIDGDKTLLDYLLILSAILEAIAGLLMMIAFSIFAYYTDGPYSKGFWLSMGAWLNSLLIICVCYGWMCQPTTVHP</sequence>
<evidence type="ECO:0000313" key="2">
    <source>
        <dbReference type="EMBL" id="KAH3816650.1"/>
    </source>
</evidence>
<feature type="transmembrane region" description="Helical" evidence="1">
    <location>
        <begin position="142"/>
        <end position="163"/>
    </location>
</feature>
<gene>
    <name evidence="2" type="ORF">DPMN_118170</name>
</gene>
<keyword evidence="3" id="KW-1185">Reference proteome</keyword>
<reference evidence="2" key="2">
    <citation type="submission" date="2020-11" db="EMBL/GenBank/DDBJ databases">
        <authorList>
            <person name="McCartney M.A."/>
            <person name="Auch B."/>
            <person name="Kono T."/>
            <person name="Mallez S."/>
            <person name="Becker A."/>
            <person name="Gohl D.M."/>
            <person name="Silverstein K.A.T."/>
            <person name="Koren S."/>
            <person name="Bechman K.B."/>
            <person name="Herman A."/>
            <person name="Abrahante J.E."/>
            <person name="Garbe J."/>
        </authorList>
    </citation>
    <scope>NUCLEOTIDE SEQUENCE</scope>
    <source>
        <strain evidence="2">Duluth1</strain>
        <tissue evidence="2">Whole animal</tissue>
    </source>
</reference>
<dbReference type="EMBL" id="JAIWYP010000005">
    <property type="protein sequence ID" value="KAH3816650.1"/>
    <property type="molecule type" value="Genomic_DNA"/>
</dbReference>
<name>A0A9D4JLM2_DREPO</name>
<evidence type="ECO:0000313" key="3">
    <source>
        <dbReference type="Proteomes" id="UP000828390"/>
    </source>
</evidence>
<comment type="caution">
    <text evidence="2">The sequence shown here is derived from an EMBL/GenBank/DDBJ whole genome shotgun (WGS) entry which is preliminary data.</text>
</comment>
<dbReference type="AlphaFoldDB" id="A0A9D4JLM2"/>
<keyword evidence="1" id="KW-1133">Transmembrane helix</keyword>
<accession>A0A9D4JLM2</accession>
<feature type="transmembrane region" description="Helical" evidence="1">
    <location>
        <begin position="104"/>
        <end position="130"/>
    </location>
</feature>
<reference evidence="2" key="1">
    <citation type="journal article" date="2019" name="bioRxiv">
        <title>The Genome of the Zebra Mussel, Dreissena polymorpha: A Resource for Invasive Species Research.</title>
        <authorList>
            <person name="McCartney M.A."/>
            <person name="Auch B."/>
            <person name="Kono T."/>
            <person name="Mallez S."/>
            <person name="Zhang Y."/>
            <person name="Obille A."/>
            <person name="Becker A."/>
            <person name="Abrahante J.E."/>
            <person name="Garbe J."/>
            <person name="Badalamenti J.P."/>
            <person name="Herman A."/>
            <person name="Mangelson H."/>
            <person name="Liachko I."/>
            <person name="Sullivan S."/>
            <person name="Sone E.D."/>
            <person name="Koren S."/>
            <person name="Silverstein K.A.T."/>
            <person name="Beckman K.B."/>
            <person name="Gohl D.M."/>
        </authorList>
    </citation>
    <scope>NUCLEOTIDE SEQUENCE</scope>
    <source>
        <strain evidence="2">Duluth1</strain>
        <tissue evidence="2">Whole animal</tissue>
    </source>
</reference>